<accession>A0A6I4UTU0</accession>
<keyword evidence="1" id="KW-0472">Membrane</keyword>
<keyword evidence="3" id="KW-1185">Reference proteome</keyword>
<feature type="transmembrane region" description="Helical" evidence="1">
    <location>
        <begin position="20"/>
        <end position="44"/>
    </location>
</feature>
<proteinExistence type="predicted"/>
<dbReference type="EMBL" id="WTYK01000001">
    <property type="protein sequence ID" value="MXP40555.1"/>
    <property type="molecule type" value="Genomic_DNA"/>
</dbReference>
<keyword evidence="1" id="KW-1133">Transmembrane helix</keyword>
<dbReference type="RefSeq" id="WP_160745373.1">
    <property type="nucleotide sequence ID" value="NZ_WTYK01000001.1"/>
</dbReference>
<organism evidence="2 3">
    <name type="scientific">Croceibacterium soli</name>
    <dbReference type="NCBI Taxonomy" id="1739690"/>
    <lineage>
        <taxon>Bacteria</taxon>
        <taxon>Pseudomonadati</taxon>
        <taxon>Pseudomonadota</taxon>
        <taxon>Alphaproteobacteria</taxon>
        <taxon>Sphingomonadales</taxon>
        <taxon>Erythrobacteraceae</taxon>
        <taxon>Croceibacterium</taxon>
    </lineage>
</organism>
<name>A0A6I4UTU0_9SPHN</name>
<dbReference type="Proteomes" id="UP000469159">
    <property type="component" value="Unassembled WGS sequence"/>
</dbReference>
<evidence type="ECO:0000256" key="1">
    <source>
        <dbReference type="SAM" id="Phobius"/>
    </source>
</evidence>
<evidence type="ECO:0000313" key="3">
    <source>
        <dbReference type="Proteomes" id="UP000469159"/>
    </source>
</evidence>
<protein>
    <submittedName>
        <fullName evidence="2">Uncharacterized protein</fullName>
    </submittedName>
</protein>
<gene>
    <name evidence="2" type="ORF">GRI75_02695</name>
</gene>
<comment type="caution">
    <text evidence="2">The sequence shown here is derived from an EMBL/GenBank/DDBJ whole genome shotgun (WGS) entry which is preliminary data.</text>
</comment>
<sequence>MRSVIEFFWQFLLGITSAVGFAALIVGGVAFGIGCAVCGCGYTWRRWRRRALGRPPEK</sequence>
<reference evidence="2 3" key="1">
    <citation type="submission" date="2019-12" db="EMBL/GenBank/DDBJ databases">
        <title>Genomic-based taxomic classification of the family Erythrobacteraceae.</title>
        <authorList>
            <person name="Xu L."/>
        </authorList>
    </citation>
    <scope>NUCLEOTIDE SEQUENCE [LARGE SCALE GENOMIC DNA]</scope>
    <source>
        <strain evidence="2 3">MCCC 1K02066</strain>
    </source>
</reference>
<evidence type="ECO:0000313" key="2">
    <source>
        <dbReference type="EMBL" id="MXP40555.1"/>
    </source>
</evidence>
<dbReference type="AlphaFoldDB" id="A0A6I4UTU0"/>
<dbReference type="PROSITE" id="PS51257">
    <property type="entry name" value="PROKAR_LIPOPROTEIN"/>
    <property type="match status" value="1"/>
</dbReference>
<keyword evidence="1" id="KW-0812">Transmembrane</keyword>